<organism evidence="2 3">
    <name type="scientific">Enterococcus hulanensis</name>
    <dbReference type="NCBI Taxonomy" id="2559929"/>
    <lineage>
        <taxon>Bacteria</taxon>
        <taxon>Bacillati</taxon>
        <taxon>Bacillota</taxon>
        <taxon>Bacilli</taxon>
        <taxon>Lactobacillales</taxon>
        <taxon>Enterococcaceae</taxon>
        <taxon>Enterococcus</taxon>
    </lineage>
</organism>
<protein>
    <submittedName>
        <fullName evidence="2">NAD(P)H-binding protein</fullName>
    </submittedName>
</protein>
<feature type="domain" description="NAD(P)-binding" evidence="1">
    <location>
        <begin position="7"/>
        <end position="177"/>
    </location>
</feature>
<evidence type="ECO:0000313" key="3">
    <source>
        <dbReference type="Proteomes" id="UP001252875"/>
    </source>
</evidence>
<evidence type="ECO:0000313" key="2">
    <source>
        <dbReference type="EMBL" id="MDT2601249.1"/>
    </source>
</evidence>
<dbReference type="InterPro" id="IPR036291">
    <property type="entry name" value="NAD(P)-bd_dom_sf"/>
</dbReference>
<name>A0ABU3F287_9ENTE</name>
<dbReference type="PANTHER" id="PTHR43162:SF1">
    <property type="entry name" value="PRESTALK A DIFFERENTIATION PROTEIN A"/>
    <property type="match status" value="1"/>
</dbReference>
<dbReference type="SUPFAM" id="SSF51735">
    <property type="entry name" value="NAD(P)-binding Rossmann-fold domains"/>
    <property type="match status" value="1"/>
</dbReference>
<dbReference type="Pfam" id="PF13460">
    <property type="entry name" value="NAD_binding_10"/>
    <property type="match status" value="1"/>
</dbReference>
<gene>
    <name evidence="2" type="ORF">P7D85_15785</name>
</gene>
<evidence type="ECO:0000259" key="1">
    <source>
        <dbReference type="Pfam" id="PF13460"/>
    </source>
</evidence>
<dbReference type="EMBL" id="JARPYI010000010">
    <property type="protein sequence ID" value="MDT2601249.1"/>
    <property type="molecule type" value="Genomic_DNA"/>
</dbReference>
<keyword evidence="3" id="KW-1185">Reference proteome</keyword>
<dbReference type="PANTHER" id="PTHR43162">
    <property type="match status" value="1"/>
</dbReference>
<reference evidence="2 3" key="1">
    <citation type="submission" date="2023-03" db="EMBL/GenBank/DDBJ databases">
        <authorList>
            <person name="Shen W."/>
            <person name="Cai J."/>
        </authorList>
    </citation>
    <scope>NUCLEOTIDE SEQUENCE [LARGE SCALE GENOMIC DNA]</scope>
    <source>
        <strain evidence="2 3">D6-4</strain>
    </source>
</reference>
<dbReference type="Gene3D" id="3.90.25.10">
    <property type="entry name" value="UDP-galactose 4-epimerase, domain 1"/>
    <property type="match status" value="1"/>
</dbReference>
<dbReference type="InterPro" id="IPR051604">
    <property type="entry name" value="Ergot_Alk_Oxidoreductase"/>
</dbReference>
<dbReference type="Gene3D" id="3.40.50.720">
    <property type="entry name" value="NAD(P)-binding Rossmann-like Domain"/>
    <property type="match status" value="1"/>
</dbReference>
<comment type="caution">
    <text evidence="2">The sequence shown here is derived from an EMBL/GenBank/DDBJ whole genome shotgun (WGS) entry which is preliminary data.</text>
</comment>
<dbReference type="Proteomes" id="UP001252875">
    <property type="component" value="Unassembled WGS sequence"/>
</dbReference>
<sequence length="306" mass="33454">MKIAMLGSLGNVNSLMIPKLIEEGHDVTVITSSTERVPQIEELGATAEVGTMADLDFLTKVFTDKDVVYLMISGTGAGLDLNLEMKKQGEIFREAITNAGVHKVVQLSSVGAEAGPEAGSLHAYQYLETELKKMTDVDIAFVRPVGFYNNLYSNLATIKNEHAIYSNIPENTVQKYVAPSDIANVALPLIEEVPKGVTIHYAVSDTFSMKDFIGKLAEAADMPDLHFVEITDEQMKQGMIANQVPETIIDAFLKTNQYQKSAKNIYAALNESNTTVGTVKLADFVKQYAQAIINTQDSHRSSTIVD</sequence>
<proteinExistence type="predicted"/>
<dbReference type="InterPro" id="IPR016040">
    <property type="entry name" value="NAD(P)-bd_dom"/>
</dbReference>
<dbReference type="RefSeq" id="WP_311823192.1">
    <property type="nucleotide sequence ID" value="NZ_JARPYF010000009.1"/>
</dbReference>
<accession>A0ABU3F287</accession>